<protein>
    <submittedName>
        <fullName evidence="2">Uncharacterized protein</fullName>
    </submittedName>
</protein>
<accession>A0ABQ9I106</accession>
<feature type="region of interest" description="Disordered" evidence="1">
    <location>
        <begin position="576"/>
        <end position="637"/>
    </location>
</feature>
<reference evidence="2 3" key="1">
    <citation type="submission" date="2023-02" db="EMBL/GenBank/DDBJ databases">
        <title>LHISI_Scaffold_Assembly.</title>
        <authorList>
            <person name="Stuart O.P."/>
            <person name="Cleave R."/>
            <person name="Magrath M.J.L."/>
            <person name="Mikheyev A.S."/>
        </authorList>
    </citation>
    <scope>NUCLEOTIDE SEQUENCE [LARGE SCALE GENOMIC DNA]</scope>
    <source>
        <strain evidence="2">Daus_M_001</strain>
        <tissue evidence="2">Leg muscle</tissue>
    </source>
</reference>
<comment type="caution">
    <text evidence="2">The sequence shown here is derived from an EMBL/GenBank/DDBJ whole genome shotgun (WGS) entry which is preliminary data.</text>
</comment>
<evidence type="ECO:0000313" key="3">
    <source>
        <dbReference type="Proteomes" id="UP001159363"/>
    </source>
</evidence>
<evidence type="ECO:0000256" key="1">
    <source>
        <dbReference type="SAM" id="MobiDB-lite"/>
    </source>
</evidence>
<organism evidence="2 3">
    <name type="scientific">Dryococelus australis</name>
    <dbReference type="NCBI Taxonomy" id="614101"/>
    <lineage>
        <taxon>Eukaryota</taxon>
        <taxon>Metazoa</taxon>
        <taxon>Ecdysozoa</taxon>
        <taxon>Arthropoda</taxon>
        <taxon>Hexapoda</taxon>
        <taxon>Insecta</taxon>
        <taxon>Pterygota</taxon>
        <taxon>Neoptera</taxon>
        <taxon>Polyneoptera</taxon>
        <taxon>Phasmatodea</taxon>
        <taxon>Verophasmatodea</taxon>
        <taxon>Anareolatae</taxon>
        <taxon>Phasmatidae</taxon>
        <taxon>Eurycanthinae</taxon>
        <taxon>Dryococelus</taxon>
    </lineage>
</organism>
<keyword evidence="3" id="KW-1185">Reference proteome</keyword>
<evidence type="ECO:0000313" key="2">
    <source>
        <dbReference type="EMBL" id="KAJ8890321.1"/>
    </source>
</evidence>
<feature type="region of interest" description="Disordered" evidence="1">
    <location>
        <begin position="1"/>
        <end position="32"/>
    </location>
</feature>
<dbReference type="EMBL" id="JARBHB010000003">
    <property type="protein sequence ID" value="KAJ8890321.1"/>
    <property type="molecule type" value="Genomic_DNA"/>
</dbReference>
<name>A0ABQ9I106_9NEOP</name>
<sequence>MGRGLPPTPVTGGQVRRQLGWSPGASRRIDSSITEPARCQKDGPWWHRTNHLNCMTGLLASHQGEPGSIPGQVIPDFRKWELCQTIPHVYGFPRGSPVSPALSFQRCSILTSFTLIGSQDLDILLPMDKFPLQHAKRLQIRISWHAATFKYYYCVYSVCMRLAYKKVLHLLVRLLNKRGCCEKTLTMAAEDSVELGPLAWWPSFQVSLGRLKQGGREQPLIYAYILVGPISLLFPPPPGRCCHNIWAGPSRSRCPTRLHTFCQPKLLVTTAQSYLLTALTTSRMLFWSHDLQNILYEDNGRPSHECFSVECALPKGGVCCPLIFFAFFGNCLWASLLHWLLHRCEATPFLTALPVIGEHNCEEFIYWRSVTHGVSEKAWSKVGDTTVSVVASGIAAVALEHKTVSRLQHAGDANKLLGAFSRLAASGRPLLSITKDARVYLALNCHCNRDSSFSLSHPVLRRPSSDGIEKVTWRSFGDILCSTAGRSGVAVRLLTSRQGDLVSITGAATPSPRLSRVGIMPDHARRSTGFSRGPPVSPALVFRRCSVRTLVSPSSALKTSLFRWSLYREQPLKAFAPAHDSTRRRGASPRRRQGDAPTAAEGHSPHVVVPPVRQGHAGHERPSPRLTPARACPPPPPSHIIPTRTCPRLAGAERLHQGHWYSTFTVTSHFALAMAAQSLSAAVHLPLHAFLVGVRGSP</sequence>
<gene>
    <name evidence="2" type="ORF">PR048_009829</name>
</gene>
<proteinExistence type="predicted"/>
<feature type="compositionally biased region" description="Basic residues" evidence="1">
    <location>
        <begin position="582"/>
        <end position="591"/>
    </location>
</feature>
<dbReference type="Proteomes" id="UP001159363">
    <property type="component" value="Chromosome 3"/>
</dbReference>